<evidence type="ECO:0000256" key="3">
    <source>
        <dbReference type="ARBA" id="ARBA00022722"/>
    </source>
</evidence>
<evidence type="ECO:0000256" key="1">
    <source>
        <dbReference type="ARBA" id="ARBA00004123"/>
    </source>
</evidence>
<evidence type="ECO:0000256" key="5">
    <source>
        <dbReference type="ARBA" id="ARBA00022839"/>
    </source>
</evidence>
<dbReference type="Pfam" id="PF00929">
    <property type="entry name" value="RNase_T"/>
    <property type="match status" value="1"/>
</dbReference>
<gene>
    <name evidence="9" type="ORF">CAMP_LOCUS18272</name>
</gene>
<dbReference type="InterPro" id="IPR036397">
    <property type="entry name" value="RNaseH_sf"/>
</dbReference>
<feature type="region of interest" description="Disordered" evidence="7">
    <location>
        <begin position="73"/>
        <end position="98"/>
    </location>
</feature>
<dbReference type="SUPFAM" id="SSF53098">
    <property type="entry name" value="Ribonuclease H-like"/>
    <property type="match status" value="1"/>
</dbReference>
<feature type="compositionally biased region" description="Low complexity" evidence="7">
    <location>
        <begin position="82"/>
        <end position="98"/>
    </location>
</feature>
<dbReference type="OrthoDB" id="206335at2759"/>
<comment type="caution">
    <text evidence="9">The sequence shown here is derived from an EMBL/GenBank/DDBJ whole genome shotgun (WGS) entry which is preliminary data.</text>
</comment>
<organism evidence="9 10">
    <name type="scientific">Caenorhabditis angaria</name>
    <dbReference type="NCBI Taxonomy" id="860376"/>
    <lineage>
        <taxon>Eukaryota</taxon>
        <taxon>Metazoa</taxon>
        <taxon>Ecdysozoa</taxon>
        <taxon>Nematoda</taxon>
        <taxon>Chromadorea</taxon>
        <taxon>Rhabditida</taxon>
        <taxon>Rhabditina</taxon>
        <taxon>Rhabditomorpha</taxon>
        <taxon>Rhabditoidea</taxon>
        <taxon>Rhabditidae</taxon>
        <taxon>Peloderinae</taxon>
        <taxon>Caenorhabditis</taxon>
    </lineage>
</organism>
<dbReference type="InterPro" id="IPR013520">
    <property type="entry name" value="Ribonucl_H"/>
</dbReference>
<evidence type="ECO:0000259" key="8">
    <source>
        <dbReference type="SMART" id="SM00479"/>
    </source>
</evidence>
<reference evidence="9" key="1">
    <citation type="submission" date="2022-11" db="EMBL/GenBank/DDBJ databases">
        <authorList>
            <person name="Kikuchi T."/>
        </authorList>
    </citation>
    <scope>NUCLEOTIDE SEQUENCE</scope>
    <source>
        <strain evidence="9">PS1010</strain>
    </source>
</reference>
<dbReference type="InterPro" id="IPR047021">
    <property type="entry name" value="REXO1/3/4-like"/>
</dbReference>
<dbReference type="Gene3D" id="3.30.420.10">
    <property type="entry name" value="Ribonuclease H-like superfamily/Ribonuclease H"/>
    <property type="match status" value="1"/>
</dbReference>
<dbReference type="GO" id="GO:0004527">
    <property type="term" value="F:exonuclease activity"/>
    <property type="evidence" value="ECO:0007669"/>
    <property type="project" value="UniProtKB-KW"/>
</dbReference>
<keyword evidence="3" id="KW-0540">Nuclease</keyword>
<dbReference type="InterPro" id="IPR034922">
    <property type="entry name" value="REX1-like_exo"/>
</dbReference>
<dbReference type="EMBL" id="CANHGI010000006">
    <property type="protein sequence ID" value="CAI5455635.1"/>
    <property type="molecule type" value="Genomic_DNA"/>
</dbReference>
<dbReference type="Proteomes" id="UP001152747">
    <property type="component" value="Unassembled WGS sequence"/>
</dbReference>
<evidence type="ECO:0000256" key="4">
    <source>
        <dbReference type="ARBA" id="ARBA00022801"/>
    </source>
</evidence>
<dbReference type="CDD" id="cd06145">
    <property type="entry name" value="REX1_like"/>
    <property type="match status" value="1"/>
</dbReference>
<comment type="similarity">
    <text evidence="2">Belongs to the REXO1/REXO3 family.</text>
</comment>
<keyword evidence="5" id="KW-0269">Exonuclease</keyword>
<dbReference type="GO" id="GO:0010629">
    <property type="term" value="P:negative regulation of gene expression"/>
    <property type="evidence" value="ECO:0007669"/>
    <property type="project" value="UniProtKB-ARBA"/>
</dbReference>
<dbReference type="AlphaFoldDB" id="A0A9P1NAF7"/>
<evidence type="ECO:0000256" key="6">
    <source>
        <dbReference type="ARBA" id="ARBA00023242"/>
    </source>
</evidence>
<dbReference type="SMART" id="SM00479">
    <property type="entry name" value="EXOIII"/>
    <property type="match status" value="1"/>
</dbReference>
<dbReference type="GO" id="GO:0005634">
    <property type="term" value="C:nucleus"/>
    <property type="evidence" value="ECO:0007669"/>
    <property type="project" value="UniProtKB-SubCell"/>
</dbReference>
<accession>A0A9P1NAF7</accession>
<proteinExistence type="inferred from homology"/>
<dbReference type="FunFam" id="3.30.420.10:FF:000031">
    <property type="entry name" value="RNA exonuclease 1"/>
    <property type="match status" value="1"/>
</dbReference>
<dbReference type="GO" id="GO:0003676">
    <property type="term" value="F:nucleic acid binding"/>
    <property type="evidence" value="ECO:0007669"/>
    <property type="project" value="InterPro"/>
</dbReference>
<comment type="subcellular location">
    <subcellularLocation>
        <location evidence="1">Nucleus</location>
    </subcellularLocation>
</comment>
<protein>
    <recommendedName>
        <fullName evidence="8">Exonuclease domain-containing protein</fullName>
    </recommendedName>
</protein>
<evidence type="ECO:0000313" key="10">
    <source>
        <dbReference type="Proteomes" id="UP001152747"/>
    </source>
</evidence>
<name>A0A9P1NAF7_9PELO</name>
<sequence>MYHQYVQVPIDSTQPLLWSVTPILVQAQVEYVYGYQPCAPVFVPVFQQQPAYFNDNVHYYQPQPDHCEYYYQGNNDENARRSTSPISSGSISDLSRASSTSPVEYKGTVYYSNPTSNYDYNQEHNDVPLISEQGILFVLKNKLRSKTEDLIKSGYPYFEGRKIEATIQPTQYNIMKKNWIEIEDQMRTCCRCELDFDNNENGTKSISHCQYHPRALRFDPEIGITIHSCCGELQNESNGCRATLCHVFDHQYSSELSNFLPTPLERGNNDPRSKGVYAIDCEMVYTKSGPAARMSMVNFNGDLVLDMIVKPPTEVIDANTEFSGLTIEQVNEAKGTLEKCRQKMFEFINAESILIGHSLESDLKALRIVHMNVIDTAILFQTGKHKPSLRSLAQKHLGKSIQNDNSSNIGHDSEEDARTCIELVKTRIMSELMM</sequence>
<evidence type="ECO:0000313" key="9">
    <source>
        <dbReference type="EMBL" id="CAI5455635.1"/>
    </source>
</evidence>
<keyword evidence="10" id="KW-1185">Reference proteome</keyword>
<dbReference type="PANTHER" id="PTHR12801">
    <property type="entry name" value="RNA EXONUCLEASE REXO1 / RECO3 FAMILY MEMBER-RELATED"/>
    <property type="match status" value="1"/>
</dbReference>
<keyword evidence="4" id="KW-0378">Hydrolase</keyword>
<evidence type="ECO:0000256" key="2">
    <source>
        <dbReference type="ARBA" id="ARBA00006357"/>
    </source>
</evidence>
<feature type="domain" description="Exonuclease" evidence="8">
    <location>
        <begin position="275"/>
        <end position="433"/>
    </location>
</feature>
<keyword evidence="6" id="KW-0539">Nucleus</keyword>
<dbReference type="PANTHER" id="PTHR12801:SF115">
    <property type="entry name" value="FI18136P1-RELATED"/>
    <property type="match status" value="1"/>
</dbReference>
<dbReference type="InterPro" id="IPR012337">
    <property type="entry name" value="RNaseH-like_sf"/>
</dbReference>
<evidence type="ECO:0000256" key="7">
    <source>
        <dbReference type="SAM" id="MobiDB-lite"/>
    </source>
</evidence>